<protein>
    <submittedName>
        <fullName evidence="4">Short-chain dehydrogenase/reductase SDR</fullName>
    </submittedName>
</protein>
<dbReference type="PANTHER" id="PTHR24321">
    <property type="entry name" value="DEHYDROGENASES, SHORT CHAIN"/>
    <property type="match status" value="1"/>
</dbReference>
<evidence type="ECO:0000256" key="1">
    <source>
        <dbReference type="ARBA" id="ARBA00006484"/>
    </source>
</evidence>
<dbReference type="NCBIfam" id="NF005559">
    <property type="entry name" value="PRK07231.1"/>
    <property type="match status" value="1"/>
</dbReference>
<keyword evidence="5" id="KW-1185">Reference proteome</keyword>
<keyword evidence="2" id="KW-0560">Oxidoreductase</keyword>
<dbReference type="Pfam" id="PF13561">
    <property type="entry name" value="adh_short_C2"/>
    <property type="match status" value="1"/>
</dbReference>
<dbReference type="AlphaFoldDB" id="F7NHH3"/>
<dbReference type="eggNOG" id="COG1028">
    <property type="taxonomic scope" value="Bacteria"/>
</dbReference>
<dbReference type="EMBL" id="AFGF01000054">
    <property type="protein sequence ID" value="EGO64520.1"/>
    <property type="molecule type" value="Genomic_DNA"/>
</dbReference>
<dbReference type="Gene3D" id="3.40.50.720">
    <property type="entry name" value="NAD(P)-binding Rossmann-like Domain"/>
    <property type="match status" value="1"/>
</dbReference>
<name>F7NHH3_9FIRM</name>
<comment type="caution">
    <text evidence="4">The sequence shown here is derived from an EMBL/GenBank/DDBJ whole genome shotgun (WGS) entry which is preliminary data.</text>
</comment>
<dbReference type="PRINTS" id="PR00080">
    <property type="entry name" value="SDRFAMILY"/>
</dbReference>
<dbReference type="GO" id="GO:0016491">
    <property type="term" value="F:oxidoreductase activity"/>
    <property type="evidence" value="ECO:0007669"/>
    <property type="project" value="UniProtKB-KW"/>
</dbReference>
<dbReference type="GO" id="GO:0008206">
    <property type="term" value="P:bile acid metabolic process"/>
    <property type="evidence" value="ECO:0007669"/>
    <property type="project" value="UniProtKB-ARBA"/>
</dbReference>
<dbReference type="SMART" id="SM00822">
    <property type="entry name" value="PKS_KR"/>
    <property type="match status" value="1"/>
</dbReference>
<comment type="similarity">
    <text evidence="1">Belongs to the short-chain dehydrogenases/reductases (SDR) family.</text>
</comment>
<evidence type="ECO:0000256" key="2">
    <source>
        <dbReference type="ARBA" id="ARBA00023002"/>
    </source>
</evidence>
<dbReference type="PRINTS" id="PR00081">
    <property type="entry name" value="GDHRDH"/>
</dbReference>
<accession>F7NHH3</accession>
<dbReference type="InterPro" id="IPR020904">
    <property type="entry name" value="Sc_DH/Rdtase_CS"/>
</dbReference>
<reference evidence="4 5" key="1">
    <citation type="journal article" date="2011" name="EMBO J.">
        <title>Structural diversity of bacterial flagellar motors.</title>
        <authorList>
            <person name="Chen S."/>
            <person name="Beeby M."/>
            <person name="Murphy G.E."/>
            <person name="Leadbetter J.R."/>
            <person name="Hendrixson D.R."/>
            <person name="Briegel A."/>
            <person name="Li Z."/>
            <person name="Shi J."/>
            <person name="Tocheva E.I."/>
            <person name="Muller A."/>
            <person name="Dobro M.J."/>
            <person name="Jensen G.J."/>
        </authorList>
    </citation>
    <scope>NUCLEOTIDE SEQUENCE [LARGE SCALE GENOMIC DNA]</scope>
    <source>
        <strain evidence="4 5">DSM 6540</strain>
    </source>
</reference>
<dbReference type="Proteomes" id="UP000003240">
    <property type="component" value="Unassembled WGS sequence"/>
</dbReference>
<dbReference type="CDD" id="cd05233">
    <property type="entry name" value="SDR_c"/>
    <property type="match status" value="1"/>
</dbReference>
<evidence type="ECO:0000313" key="5">
    <source>
        <dbReference type="Proteomes" id="UP000003240"/>
    </source>
</evidence>
<dbReference type="FunFam" id="3.40.50.720:FF:000084">
    <property type="entry name" value="Short-chain dehydrogenase reductase"/>
    <property type="match status" value="1"/>
</dbReference>
<dbReference type="PROSITE" id="PS00061">
    <property type="entry name" value="ADH_SHORT"/>
    <property type="match status" value="1"/>
</dbReference>
<sequence length="286" mass="30568">MTGAKEFRQKIGKTTGKEVVTMQYDLQGKVALITGGTSGIGLAASRLFLANGAKVVIAGRRDSQGQAALEQLNQWQAAVRFVRTDVTLRAECKELVQQTIAHFGRLDILVNSAGVYCEKAIADMTESDYDEIMDINVKGTYFMCQYSLPELRRRQNATEKERPLCQGAAIVNLASDAGLNGNWLCTAYCASKGAVVAFTKALALELAPHHIRVNCVCPGDVATPMLDKQLADANGTYQLADVESAYPLGRVARPEEAAQVIAFLASDAASFVTGAAWTVDGGLTAG</sequence>
<proteinExistence type="inferred from homology"/>
<evidence type="ECO:0000313" key="4">
    <source>
        <dbReference type="EMBL" id="EGO64520.1"/>
    </source>
</evidence>
<gene>
    <name evidence="4" type="ORF">ALO_07603</name>
</gene>
<dbReference type="SUPFAM" id="SSF51735">
    <property type="entry name" value="NAD(P)-binding Rossmann-fold domains"/>
    <property type="match status" value="1"/>
</dbReference>
<dbReference type="InterPro" id="IPR002347">
    <property type="entry name" value="SDR_fam"/>
</dbReference>
<dbReference type="InterPro" id="IPR036291">
    <property type="entry name" value="NAD(P)-bd_dom_sf"/>
</dbReference>
<dbReference type="STRING" id="1009370.ALO_07603"/>
<dbReference type="PANTHER" id="PTHR24321:SF11">
    <property type="entry name" value="BLR0893 PROTEIN"/>
    <property type="match status" value="1"/>
</dbReference>
<feature type="domain" description="Ketoreductase" evidence="3">
    <location>
        <begin position="29"/>
        <end position="225"/>
    </location>
</feature>
<evidence type="ECO:0000259" key="3">
    <source>
        <dbReference type="SMART" id="SM00822"/>
    </source>
</evidence>
<organism evidence="4 5">
    <name type="scientific">Acetonema longum DSM 6540</name>
    <dbReference type="NCBI Taxonomy" id="1009370"/>
    <lineage>
        <taxon>Bacteria</taxon>
        <taxon>Bacillati</taxon>
        <taxon>Bacillota</taxon>
        <taxon>Negativicutes</taxon>
        <taxon>Acetonemataceae</taxon>
        <taxon>Acetonema</taxon>
    </lineage>
</organism>
<dbReference type="InterPro" id="IPR057326">
    <property type="entry name" value="KR_dom"/>
</dbReference>